<gene>
    <name evidence="1" type="ORF">HK099_001538</name>
</gene>
<dbReference type="Gene3D" id="3.40.630.30">
    <property type="match status" value="1"/>
</dbReference>
<accession>A0AAD5XUZ8</accession>
<dbReference type="Proteomes" id="UP001211065">
    <property type="component" value="Unassembled WGS sequence"/>
</dbReference>
<reference evidence="1" key="1">
    <citation type="submission" date="2020-05" db="EMBL/GenBank/DDBJ databases">
        <title>Phylogenomic resolution of chytrid fungi.</title>
        <authorList>
            <person name="Stajich J.E."/>
            <person name="Amses K."/>
            <person name="Simmons R."/>
            <person name="Seto K."/>
            <person name="Myers J."/>
            <person name="Bonds A."/>
            <person name="Quandt C.A."/>
            <person name="Barry K."/>
            <person name="Liu P."/>
            <person name="Grigoriev I."/>
            <person name="Longcore J.E."/>
            <person name="James T.Y."/>
        </authorList>
    </citation>
    <scope>NUCLEOTIDE SEQUENCE</scope>
    <source>
        <strain evidence="1">JEL0476</strain>
    </source>
</reference>
<evidence type="ECO:0000313" key="2">
    <source>
        <dbReference type="Proteomes" id="UP001211065"/>
    </source>
</evidence>
<dbReference type="EMBL" id="JADGJW010001441">
    <property type="protein sequence ID" value="KAJ3203360.1"/>
    <property type="molecule type" value="Genomic_DNA"/>
</dbReference>
<name>A0AAD5XUZ8_9FUNG</name>
<comment type="caution">
    <text evidence="1">The sequence shown here is derived from an EMBL/GenBank/DDBJ whole genome shotgun (WGS) entry which is preliminary data.</text>
</comment>
<dbReference type="AlphaFoldDB" id="A0AAD5XUZ8"/>
<keyword evidence="2" id="KW-1185">Reference proteome</keyword>
<organism evidence="1 2">
    <name type="scientific">Clydaea vesicula</name>
    <dbReference type="NCBI Taxonomy" id="447962"/>
    <lineage>
        <taxon>Eukaryota</taxon>
        <taxon>Fungi</taxon>
        <taxon>Fungi incertae sedis</taxon>
        <taxon>Chytridiomycota</taxon>
        <taxon>Chytridiomycota incertae sedis</taxon>
        <taxon>Chytridiomycetes</taxon>
        <taxon>Lobulomycetales</taxon>
        <taxon>Lobulomycetaceae</taxon>
        <taxon>Clydaea</taxon>
    </lineage>
</organism>
<evidence type="ECO:0008006" key="3">
    <source>
        <dbReference type="Google" id="ProtNLM"/>
    </source>
</evidence>
<sequence length="67" mass="8139">MAKIWYRKIYASMERDITLHVSADNPAMLLYQYFGFKPEQFVVNFYDKYLSADSNLSRNAFFMRLRR</sequence>
<proteinExistence type="predicted"/>
<evidence type="ECO:0000313" key="1">
    <source>
        <dbReference type="EMBL" id="KAJ3203360.1"/>
    </source>
</evidence>
<protein>
    <recommendedName>
        <fullName evidence="3">N-acetyltransferase domain-containing protein</fullName>
    </recommendedName>
</protein>